<accession>A0ABT8SJG3</accession>
<name>A0ABT8SJG3_9CAUL</name>
<dbReference type="PROSITE" id="PS00018">
    <property type="entry name" value="EF_HAND_1"/>
    <property type="match status" value="2"/>
</dbReference>
<evidence type="ECO:0000256" key="2">
    <source>
        <dbReference type="SAM" id="SignalP"/>
    </source>
</evidence>
<comment type="caution">
    <text evidence="4">The sequence shown here is derived from an EMBL/GenBank/DDBJ whole genome shotgun (WGS) entry which is preliminary data.</text>
</comment>
<dbReference type="RefSeq" id="WP_302108560.1">
    <property type="nucleotide sequence ID" value="NZ_JAUKTR010000001.1"/>
</dbReference>
<dbReference type="EMBL" id="JAUKTR010000001">
    <property type="protein sequence ID" value="MDO1558139.1"/>
    <property type="molecule type" value="Genomic_DNA"/>
</dbReference>
<evidence type="ECO:0000313" key="4">
    <source>
        <dbReference type="EMBL" id="MDO1558139.1"/>
    </source>
</evidence>
<protein>
    <submittedName>
        <fullName evidence="4">EF-hand domain-containing protein</fullName>
    </submittedName>
</protein>
<reference evidence="4" key="1">
    <citation type="submission" date="2023-07" db="EMBL/GenBank/DDBJ databases">
        <title>Brevundimonas soil sp. nov., isolated from the soil of chemical plant.</title>
        <authorList>
            <person name="Wu N."/>
        </authorList>
    </citation>
    <scope>NUCLEOTIDE SEQUENCE</scope>
    <source>
        <strain evidence="4">XZ-24</strain>
    </source>
</reference>
<evidence type="ECO:0000313" key="5">
    <source>
        <dbReference type="Proteomes" id="UP001169063"/>
    </source>
</evidence>
<feature type="signal peptide" evidence="2">
    <location>
        <begin position="1"/>
        <end position="21"/>
    </location>
</feature>
<dbReference type="PROSITE" id="PS50222">
    <property type="entry name" value="EF_HAND_2"/>
    <property type="match status" value="2"/>
</dbReference>
<keyword evidence="5" id="KW-1185">Reference proteome</keyword>
<dbReference type="InterPro" id="IPR002048">
    <property type="entry name" value="EF_hand_dom"/>
</dbReference>
<dbReference type="PANTHER" id="PTHR10827">
    <property type="entry name" value="RETICULOCALBIN"/>
    <property type="match status" value="1"/>
</dbReference>
<dbReference type="InterPro" id="IPR018247">
    <property type="entry name" value="EF_Hand_1_Ca_BS"/>
</dbReference>
<evidence type="ECO:0000259" key="3">
    <source>
        <dbReference type="PROSITE" id="PS50222"/>
    </source>
</evidence>
<feature type="region of interest" description="Disordered" evidence="1">
    <location>
        <begin position="95"/>
        <end position="132"/>
    </location>
</feature>
<feature type="chain" id="PRO_5046391272" evidence="2">
    <location>
        <begin position="22"/>
        <end position="181"/>
    </location>
</feature>
<dbReference type="Pfam" id="PF13202">
    <property type="entry name" value="EF-hand_5"/>
    <property type="match status" value="3"/>
</dbReference>
<dbReference type="SUPFAM" id="SSF47473">
    <property type="entry name" value="EF-hand"/>
    <property type="match status" value="1"/>
</dbReference>
<sequence length="181" mass="19460">MKATFLLLAAALSALAGAAAAQHHQGHGGGQARWAEADANSDGRISRDEFVEARLTRMTAMDTDRNGVVTREEMQAAMAQRRAQTAERRFDRLDANDDGAVSRDEFQAQRAHGAPRPRAGHRRRGGGHHPEQVTLDQVRANAGAMFARMDVDNDGFLTEADRAAIRAVHGEGGEAAGTAEH</sequence>
<feature type="domain" description="EF-hand" evidence="3">
    <location>
        <begin position="31"/>
        <end position="60"/>
    </location>
</feature>
<dbReference type="Proteomes" id="UP001169063">
    <property type="component" value="Unassembled WGS sequence"/>
</dbReference>
<keyword evidence="2" id="KW-0732">Signal</keyword>
<gene>
    <name evidence="4" type="ORF">Q0812_01680</name>
</gene>
<dbReference type="PANTHER" id="PTHR10827:SF85">
    <property type="entry name" value="CALCIUM-BINDING PROTEIN"/>
    <property type="match status" value="1"/>
</dbReference>
<dbReference type="InterPro" id="IPR011992">
    <property type="entry name" value="EF-hand-dom_pair"/>
</dbReference>
<feature type="compositionally biased region" description="Basic residues" evidence="1">
    <location>
        <begin position="113"/>
        <end position="127"/>
    </location>
</feature>
<feature type="compositionally biased region" description="Basic and acidic residues" evidence="1">
    <location>
        <begin position="95"/>
        <end position="107"/>
    </location>
</feature>
<evidence type="ECO:0000256" key="1">
    <source>
        <dbReference type="SAM" id="MobiDB-lite"/>
    </source>
</evidence>
<proteinExistence type="predicted"/>
<feature type="domain" description="EF-hand" evidence="3">
    <location>
        <begin position="81"/>
        <end position="116"/>
    </location>
</feature>
<dbReference type="Gene3D" id="1.10.238.10">
    <property type="entry name" value="EF-hand"/>
    <property type="match status" value="2"/>
</dbReference>
<organism evidence="4 5">
    <name type="scientific">Peiella sedimenti</name>
    <dbReference type="NCBI Taxonomy" id="3061083"/>
    <lineage>
        <taxon>Bacteria</taxon>
        <taxon>Pseudomonadati</taxon>
        <taxon>Pseudomonadota</taxon>
        <taxon>Alphaproteobacteria</taxon>
        <taxon>Caulobacterales</taxon>
        <taxon>Caulobacteraceae</taxon>
        <taxon>Peiella</taxon>
    </lineage>
</organism>